<dbReference type="OrthoDB" id="71605at2759"/>
<comment type="similarity">
    <text evidence="1">Belongs to the CFAP97 family.</text>
</comment>
<dbReference type="Proteomes" id="UP000694044">
    <property type="component" value="Unassembled WGS sequence"/>
</dbReference>
<sequence>MTKQRCSLAYSAEYEFGDDNILTAMHLEETRLRYQRRVKQAHSVLDTEAVDRPVNNAKRIQQEQDREIEIAQHNQMLLQRLERIHKKLPKQFDVSHHAHEHLYAPRSPNFPLWQREQERIAEENKKMKRRINQTKSLFDTKQLAADAAKYRYFSEQLSKADRRMHVKHKCKQLELQSNAKRGNVGSVNHSPSKSLHRRKRRHQSDEGELRSLEGVHECHPDQLEIRRGSHELPRVRASHKVEGKYATSVANFPTVTNTTKLVRASDLLPRLGH</sequence>
<evidence type="ECO:0000256" key="2">
    <source>
        <dbReference type="SAM" id="MobiDB-lite"/>
    </source>
</evidence>
<protein>
    <submittedName>
        <fullName evidence="3">Uncharacterized protein</fullName>
    </submittedName>
</protein>
<feature type="compositionally biased region" description="Polar residues" evidence="2">
    <location>
        <begin position="175"/>
        <end position="193"/>
    </location>
</feature>
<name>A0A8T1W0J9_9STRA</name>
<dbReference type="AlphaFoldDB" id="A0A8T1W0J9"/>
<dbReference type="InterPro" id="IPR029488">
    <property type="entry name" value="Hmw/CFAP97"/>
</dbReference>
<accession>A0A8T1W0J9</accession>
<comment type="caution">
    <text evidence="3">The sequence shown here is derived from an EMBL/GenBank/DDBJ whole genome shotgun (WGS) entry which is preliminary data.</text>
</comment>
<dbReference type="PANTHER" id="PTHR23035:SF2">
    <property type="entry name" value="KIAA1430 HOMOLOGUE"/>
    <property type="match status" value="1"/>
</dbReference>
<dbReference type="InterPro" id="IPR038791">
    <property type="entry name" value="Cfap97/Hemingway"/>
</dbReference>
<gene>
    <name evidence="3" type="ORF">PHYPSEUDO_001147</name>
</gene>
<reference evidence="3" key="1">
    <citation type="submission" date="2021-02" db="EMBL/GenBank/DDBJ databases">
        <authorList>
            <person name="Palmer J.M."/>
        </authorList>
    </citation>
    <scope>NUCLEOTIDE SEQUENCE</scope>
    <source>
        <strain evidence="3">SCRP734</strain>
    </source>
</reference>
<proteinExistence type="inferred from homology"/>
<feature type="region of interest" description="Disordered" evidence="2">
    <location>
        <begin position="175"/>
        <end position="210"/>
    </location>
</feature>
<evidence type="ECO:0000313" key="3">
    <source>
        <dbReference type="EMBL" id="KAG7385693.1"/>
    </source>
</evidence>
<evidence type="ECO:0000313" key="4">
    <source>
        <dbReference type="Proteomes" id="UP000694044"/>
    </source>
</evidence>
<dbReference type="Pfam" id="PF13879">
    <property type="entry name" value="Hmw_CFAP97"/>
    <property type="match status" value="1"/>
</dbReference>
<dbReference type="PANTHER" id="PTHR23035">
    <property type="entry name" value="CILIA- AND FLAGELLA-ASSOCIATED PROTEIN 97-RELATED"/>
    <property type="match status" value="1"/>
</dbReference>
<organism evidence="3 4">
    <name type="scientific">Phytophthora pseudosyringae</name>
    <dbReference type="NCBI Taxonomy" id="221518"/>
    <lineage>
        <taxon>Eukaryota</taxon>
        <taxon>Sar</taxon>
        <taxon>Stramenopiles</taxon>
        <taxon>Oomycota</taxon>
        <taxon>Peronosporomycetes</taxon>
        <taxon>Peronosporales</taxon>
        <taxon>Peronosporaceae</taxon>
        <taxon>Phytophthora</taxon>
    </lineage>
</organism>
<dbReference type="EMBL" id="JAGDFM010000116">
    <property type="protein sequence ID" value="KAG7385693.1"/>
    <property type="molecule type" value="Genomic_DNA"/>
</dbReference>
<evidence type="ECO:0000256" key="1">
    <source>
        <dbReference type="ARBA" id="ARBA00008315"/>
    </source>
</evidence>
<keyword evidence="4" id="KW-1185">Reference proteome</keyword>